<dbReference type="InterPro" id="IPR036409">
    <property type="entry name" value="Aldolase_II/adducin_N_sf"/>
</dbReference>
<gene>
    <name evidence="3" type="ORF">EDD35_6717</name>
</gene>
<dbReference type="EMBL" id="RKHY01000001">
    <property type="protein sequence ID" value="ROS44282.1"/>
    <property type="molecule type" value="Genomic_DNA"/>
</dbReference>
<evidence type="ECO:0000313" key="3">
    <source>
        <dbReference type="EMBL" id="ROS44282.1"/>
    </source>
</evidence>
<evidence type="ECO:0000256" key="1">
    <source>
        <dbReference type="ARBA" id="ARBA00037961"/>
    </source>
</evidence>
<dbReference type="PANTHER" id="PTHR10672">
    <property type="entry name" value="ADDUCIN"/>
    <property type="match status" value="1"/>
</dbReference>
<dbReference type="InterPro" id="IPR001303">
    <property type="entry name" value="Aldolase_II/adducin_N"/>
</dbReference>
<comment type="caution">
    <text evidence="3">The sequence shown here is derived from an EMBL/GenBank/DDBJ whole genome shotgun (WGS) entry which is preliminary data.</text>
</comment>
<name>A0A3N2H5T8_9PSEU</name>
<protein>
    <submittedName>
        <fullName evidence="3">L-fuculose-phosphate aldolase</fullName>
    </submittedName>
</protein>
<dbReference type="InterPro" id="IPR051017">
    <property type="entry name" value="Aldolase-II_Adducin_sf"/>
</dbReference>
<dbReference type="GO" id="GO:0051015">
    <property type="term" value="F:actin filament binding"/>
    <property type="evidence" value="ECO:0007669"/>
    <property type="project" value="TreeGrafter"/>
</dbReference>
<dbReference type="AlphaFoldDB" id="A0A3N2H5T8"/>
<dbReference type="Pfam" id="PF00596">
    <property type="entry name" value="Aldolase_II"/>
    <property type="match status" value="1"/>
</dbReference>
<evidence type="ECO:0000259" key="2">
    <source>
        <dbReference type="SMART" id="SM01007"/>
    </source>
</evidence>
<reference evidence="3 4" key="1">
    <citation type="submission" date="2018-11" db="EMBL/GenBank/DDBJ databases">
        <title>Sequencing the genomes of 1000 actinobacteria strains.</title>
        <authorList>
            <person name="Klenk H.-P."/>
        </authorList>
    </citation>
    <scope>NUCLEOTIDE SEQUENCE [LARGE SCALE GENOMIC DNA]</scope>
    <source>
        <strain evidence="3 4">DSM 44348</strain>
    </source>
</reference>
<feature type="domain" description="Class II aldolase/adducin N-terminal" evidence="2">
    <location>
        <begin position="1"/>
        <end position="176"/>
    </location>
</feature>
<dbReference type="SUPFAM" id="SSF53639">
    <property type="entry name" value="AraD/HMP-PK domain-like"/>
    <property type="match status" value="1"/>
</dbReference>
<comment type="similarity">
    <text evidence="1">Belongs to the aldolase class II family.</text>
</comment>
<dbReference type="Proteomes" id="UP000274843">
    <property type="component" value="Unassembled WGS sequence"/>
</dbReference>
<accession>A0A3N2H5T8</accession>
<dbReference type="PANTHER" id="PTHR10672:SF3">
    <property type="entry name" value="PROTEIN HU-LI TAI SHAO"/>
    <property type="match status" value="1"/>
</dbReference>
<dbReference type="GO" id="GO:0005856">
    <property type="term" value="C:cytoskeleton"/>
    <property type="evidence" value="ECO:0007669"/>
    <property type="project" value="TreeGrafter"/>
</dbReference>
<keyword evidence="4" id="KW-1185">Reference proteome</keyword>
<sequence length="229" mass="24212">MAAASRALAVAGLTDMVWGHASIRDPAGRGVWMKASGWGFEEVDAERVLLVAPTGEVLDGAGKRHIEYPIHTEIMAQRPEVGCVVHTHAPALAAFASLDEPLRAVSHDGVPFAKLPRFTRTGALIASSDLGRALADTLGDANGALMPHHGAVTAGPDAPTAVMYAVLLERACRTQLMAMAAGGPRTWSDEAEVAFKNEQIWNPGQLSAGYDYLVRTAPDNRITPRGTAL</sequence>
<proteinExistence type="inferred from homology"/>
<organism evidence="3 4">
    <name type="scientific">Amycolatopsis thermoflava</name>
    <dbReference type="NCBI Taxonomy" id="84480"/>
    <lineage>
        <taxon>Bacteria</taxon>
        <taxon>Bacillati</taxon>
        <taxon>Actinomycetota</taxon>
        <taxon>Actinomycetes</taxon>
        <taxon>Pseudonocardiales</taxon>
        <taxon>Pseudonocardiaceae</taxon>
        <taxon>Amycolatopsis</taxon>
        <taxon>Amycolatopsis methanolica group</taxon>
    </lineage>
</organism>
<dbReference type="SMART" id="SM01007">
    <property type="entry name" value="Aldolase_II"/>
    <property type="match status" value="1"/>
</dbReference>
<dbReference type="Gene3D" id="3.40.225.10">
    <property type="entry name" value="Class II aldolase/adducin N-terminal domain"/>
    <property type="match status" value="1"/>
</dbReference>
<evidence type="ECO:0000313" key="4">
    <source>
        <dbReference type="Proteomes" id="UP000274843"/>
    </source>
</evidence>